<reference evidence="9" key="1">
    <citation type="submission" date="2023-03" db="EMBL/GenBank/DDBJ databases">
        <title>Selenobaculum gbiensis gen. nov. sp. nov., a new bacterium isolated from the gut microbiota of IBD patient.</title>
        <authorList>
            <person name="Yeo S."/>
            <person name="Park H."/>
            <person name="Huh C.S."/>
        </authorList>
    </citation>
    <scope>NUCLEOTIDE SEQUENCE</scope>
    <source>
        <strain evidence="9">ICN-92133</strain>
    </source>
</reference>
<feature type="transmembrane region" description="Helical" evidence="8">
    <location>
        <begin position="138"/>
        <end position="160"/>
    </location>
</feature>
<dbReference type="InterPro" id="IPR000425">
    <property type="entry name" value="MIP"/>
</dbReference>
<keyword evidence="3 7" id="KW-0813">Transport</keyword>
<accession>A0A9Y2AJP6</accession>
<dbReference type="InterPro" id="IPR050363">
    <property type="entry name" value="MIP/Aquaporin"/>
</dbReference>
<dbReference type="Gene3D" id="1.20.1080.10">
    <property type="entry name" value="Glycerol uptake facilitator protein"/>
    <property type="match status" value="1"/>
</dbReference>
<evidence type="ECO:0000313" key="10">
    <source>
        <dbReference type="Proteomes" id="UP001243623"/>
    </source>
</evidence>
<keyword evidence="4 7" id="KW-0812">Transmembrane</keyword>
<dbReference type="SUPFAM" id="SSF81338">
    <property type="entry name" value="Aquaporin-like"/>
    <property type="match status" value="1"/>
</dbReference>
<comment type="similarity">
    <text evidence="2 7">Belongs to the MIP/aquaporin (TC 1.A.8) family.</text>
</comment>
<feature type="transmembrane region" description="Helical" evidence="8">
    <location>
        <begin position="45"/>
        <end position="66"/>
    </location>
</feature>
<feature type="transmembrane region" description="Helical" evidence="8">
    <location>
        <begin position="172"/>
        <end position="195"/>
    </location>
</feature>
<evidence type="ECO:0000256" key="3">
    <source>
        <dbReference type="ARBA" id="ARBA00022448"/>
    </source>
</evidence>
<gene>
    <name evidence="9" type="ORF">P3F81_03725</name>
</gene>
<feature type="transmembrane region" description="Helical" evidence="8">
    <location>
        <begin position="14"/>
        <end position="33"/>
    </location>
</feature>
<dbReference type="GO" id="GO:0005886">
    <property type="term" value="C:plasma membrane"/>
    <property type="evidence" value="ECO:0007669"/>
    <property type="project" value="TreeGrafter"/>
</dbReference>
<dbReference type="InterPro" id="IPR023271">
    <property type="entry name" value="Aquaporin-like"/>
</dbReference>
<evidence type="ECO:0000256" key="6">
    <source>
        <dbReference type="ARBA" id="ARBA00023136"/>
    </source>
</evidence>
<comment type="subcellular location">
    <subcellularLocation>
        <location evidence="1">Membrane</location>
        <topology evidence="1">Multi-pass membrane protein</topology>
    </subcellularLocation>
</comment>
<dbReference type="PRINTS" id="PR00783">
    <property type="entry name" value="MINTRINSICP"/>
</dbReference>
<evidence type="ECO:0000313" key="9">
    <source>
        <dbReference type="EMBL" id="WIW71429.1"/>
    </source>
</evidence>
<organism evidence="9 10">
    <name type="scientific">Selenobaculum gibii</name>
    <dbReference type="NCBI Taxonomy" id="3054208"/>
    <lineage>
        <taxon>Bacteria</taxon>
        <taxon>Bacillati</taxon>
        <taxon>Bacillota</taxon>
        <taxon>Negativicutes</taxon>
        <taxon>Selenomonadales</taxon>
        <taxon>Selenomonadaceae</taxon>
        <taxon>Selenobaculum</taxon>
    </lineage>
</organism>
<protein>
    <submittedName>
        <fullName evidence="9">Aquaporin family protein</fullName>
    </submittedName>
</protein>
<keyword evidence="10" id="KW-1185">Reference proteome</keyword>
<sequence length="247" mass="25665">MEGLILMENLLGEIFGTAVLTCMGCGVVANVILKGNKGEGSGWIVITAGWGFACMLGVFTAVSLGAPQADLNPAVTLAKTMNGVYQPGHAVVTMVAETFGAFLGAVVAWAAYLPHWEATEDQATKLGVFSTGPAIRSYGANFLCEAIGTFMLMFLIWVIFNANNGQLPAGFGPYLVGMLIWALGLSLGGPTGYAINPARDLGPRIAHAILPIPGKGSSDWAYSWVPILGPLAGGAVAYFVAKAINLI</sequence>
<name>A0A9Y2AJP6_9FIRM</name>
<dbReference type="RefSeq" id="WP_309320634.1">
    <property type="nucleotide sequence ID" value="NZ_CP120678.1"/>
</dbReference>
<evidence type="ECO:0000256" key="4">
    <source>
        <dbReference type="ARBA" id="ARBA00022692"/>
    </source>
</evidence>
<dbReference type="PANTHER" id="PTHR43829:SF9">
    <property type="entry name" value="AQUAPORIN-9"/>
    <property type="match status" value="1"/>
</dbReference>
<evidence type="ECO:0000256" key="2">
    <source>
        <dbReference type="ARBA" id="ARBA00006175"/>
    </source>
</evidence>
<dbReference type="Pfam" id="PF00230">
    <property type="entry name" value="MIP"/>
    <property type="match status" value="1"/>
</dbReference>
<keyword evidence="6 8" id="KW-0472">Membrane</keyword>
<dbReference type="AlphaFoldDB" id="A0A9Y2AJP6"/>
<evidence type="ECO:0000256" key="1">
    <source>
        <dbReference type="ARBA" id="ARBA00004141"/>
    </source>
</evidence>
<evidence type="ECO:0000256" key="5">
    <source>
        <dbReference type="ARBA" id="ARBA00022989"/>
    </source>
</evidence>
<evidence type="ECO:0000256" key="8">
    <source>
        <dbReference type="SAM" id="Phobius"/>
    </source>
</evidence>
<evidence type="ECO:0000256" key="7">
    <source>
        <dbReference type="RuleBase" id="RU000477"/>
    </source>
</evidence>
<dbReference type="GO" id="GO:0015254">
    <property type="term" value="F:glycerol channel activity"/>
    <property type="evidence" value="ECO:0007669"/>
    <property type="project" value="TreeGrafter"/>
</dbReference>
<keyword evidence="5 8" id="KW-1133">Transmembrane helix</keyword>
<dbReference type="KEGG" id="sgbi:P3F81_03725"/>
<proteinExistence type="inferred from homology"/>
<dbReference type="PANTHER" id="PTHR43829">
    <property type="entry name" value="AQUAPORIN OR AQUAGLYCEROPORIN RELATED"/>
    <property type="match status" value="1"/>
</dbReference>
<dbReference type="EMBL" id="CP120678">
    <property type="protein sequence ID" value="WIW71429.1"/>
    <property type="molecule type" value="Genomic_DNA"/>
</dbReference>
<dbReference type="Proteomes" id="UP001243623">
    <property type="component" value="Chromosome"/>
</dbReference>